<protein>
    <submittedName>
        <fullName evidence="2">Uncharacterized protein</fullName>
    </submittedName>
</protein>
<comment type="caution">
    <text evidence="2">The sequence shown here is derived from an EMBL/GenBank/DDBJ whole genome shotgun (WGS) entry which is preliminary data.</text>
</comment>
<accession>A0A8S9S1A3</accession>
<sequence>MSRGSVSIDVWDELSIDFGWKVSVDGRVASVDGGEQVSVNEISIWVDGGWRISIDELTLMSIDEERLHFRIEQAQERTGKSGERREKIAPYRLKPDTLEFGCRSLSPSRETRERQERVVREEKRSLPYTDTFSNRMLPPVTKDQPKNILKGDIRLNFL</sequence>
<name>A0A8S9S1A3_BRACR</name>
<evidence type="ECO:0000313" key="3">
    <source>
        <dbReference type="Proteomes" id="UP000712600"/>
    </source>
</evidence>
<proteinExistence type="predicted"/>
<dbReference type="EMBL" id="QGKX02000088">
    <property type="protein sequence ID" value="KAF3586910.1"/>
    <property type="molecule type" value="Genomic_DNA"/>
</dbReference>
<evidence type="ECO:0000256" key="1">
    <source>
        <dbReference type="SAM" id="MobiDB-lite"/>
    </source>
</evidence>
<feature type="region of interest" description="Disordered" evidence="1">
    <location>
        <begin position="105"/>
        <end position="124"/>
    </location>
</feature>
<feature type="compositionally biased region" description="Basic and acidic residues" evidence="1">
    <location>
        <begin position="109"/>
        <end position="124"/>
    </location>
</feature>
<dbReference type="AlphaFoldDB" id="A0A8S9S1A3"/>
<organism evidence="2 3">
    <name type="scientific">Brassica cretica</name>
    <name type="common">Mustard</name>
    <dbReference type="NCBI Taxonomy" id="69181"/>
    <lineage>
        <taxon>Eukaryota</taxon>
        <taxon>Viridiplantae</taxon>
        <taxon>Streptophyta</taxon>
        <taxon>Embryophyta</taxon>
        <taxon>Tracheophyta</taxon>
        <taxon>Spermatophyta</taxon>
        <taxon>Magnoliopsida</taxon>
        <taxon>eudicotyledons</taxon>
        <taxon>Gunneridae</taxon>
        <taxon>Pentapetalae</taxon>
        <taxon>rosids</taxon>
        <taxon>malvids</taxon>
        <taxon>Brassicales</taxon>
        <taxon>Brassicaceae</taxon>
        <taxon>Brassiceae</taxon>
        <taxon>Brassica</taxon>
    </lineage>
</organism>
<gene>
    <name evidence="2" type="ORF">F2Q69_00029122</name>
</gene>
<evidence type="ECO:0000313" key="2">
    <source>
        <dbReference type="EMBL" id="KAF3586910.1"/>
    </source>
</evidence>
<dbReference type="Proteomes" id="UP000712600">
    <property type="component" value="Unassembled WGS sequence"/>
</dbReference>
<reference evidence="2" key="1">
    <citation type="submission" date="2019-12" db="EMBL/GenBank/DDBJ databases">
        <title>Genome sequencing and annotation of Brassica cretica.</title>
        <authorList>
            <person name="Studholme D.J."/>
            <person name="Sarris P."/>
        </authorList>
    </citation>
    <scope>NUCLEOTIDE SEQUENCE</scope>
    <source>
        <strain evidence="2">PFS-109/04</strain>
        <tissue evidence="2">Leaf</tissue>
    </source>
</reference>